<gene>
    <name evidence="9" type="ordered locus">AM1_2885</name>
</gene>
<feature type="transmembrane region" description="Helical" evidence="7">
    <location>
        <begin position="49"/>
        <end position="69"/>
    </location>
</feature>
<protein>
    <submittedName>
        <fullName evidence="9">Major facilitator superfamily transporter</fullName>
    </submittedName>
</protein>
<organism evidence="9 10">
    <name type="scientific">Acaryochloris marina (strain MBIC 11017)</name>
    <dbReference type="NCBI Taxonomy" id="329726"/>
    <lineage>
        <taxon>Bacteria</taxon>
        <taxon>Bacillati</taxon>
        <taxon>Cyanobacteriota</taxon>
        <taxon>Cyanophyceae</taxon>
        <taxon>Acaryochloridales</taxon>
        <taxon>Acaryochloridaceae</taxon>
        <taxon>Acaryochloris</taxon>
    </lineage>
</organism>
<dbReference type="STRING" id="329726.AM1_2885"/>
<dbReference type="OrthoDB" id="9793283at2"/>
<dbReference type="GO" id="GO:0022857">
    <property type="term" value="F:transmembrane transporter activity"/>
    <property type="evidence" value="ECO:0007669"/>
    <property type="project" value="InterPro"/>
</dbReference>
<keyword evidence="5 7" id="KW-1133">Transmembrane helix</keyword>
<evidence type="ECO:0000313" key="9">
    <source>
        <dbReference type="EMBL" id="ABW27884.1"/>
    </source>
</evidence>
<feature type="transmembrane region" description="Helical" evidence="7">
    <location>
        <begin position="149"/>
        <end position="171"/>
    </location>
</feature>
<dbReference type="EMBL" id="CP000828">
    <property type="protein sequence ID" value="ABW27884.1"/>
    <property type="molecule type" value="Genomic_DNA"/>
</dbReference>
<feature type="transmembrane region" description="Helical" evidence="7">
    <location>
        <begin position="177"/>
        <end position="197"/>
    </location>
</feature>
<dbReference type="InterPro" id="IPR011701">
    <property type="entry name" value="MFS"/>
</dbReference>
<keyword evidence="6 7" id="KW-0472">Membrane</keyword>
<dbReference type="Proteomes" id="UP000000268">
    <property type="component" value="Chromosome"/>
</dbReference>
<feature type="transmembrane region" description="Helical" evidence="7">
    <location>
        <begin position="320"/>
        <end position="345"/>
    </location>
</feature>
<accession>B0CAE9</accession>
<evidence type="ECO:0000256" key="5">
    <source>
        <dbReference type="ARBA" id="ARBA00022989"/>
    </source>
</evidence>
<feature type="transmembrane region" description="Helical" evidence="7">
    <location>
        <begin position="223"/>
        <end position="241"/>
    </location>
</feature>
<reference evidence="9 10" key="1">
    <citation type="journal article" date="2008" name="Proc. Natl. Acad. Sci. U.S.A.">
        <title>Niche adaptation and genome expansion in the chlorophyll d-producing cyanobacterium Acaryochloris marina.</title>
        <authorList>
            <person name="Swingley W.D."/>
            <person name="Chen M."/>
            <person name="Cheung P.C."/>
            <person name="Conrad A.L."/>
            <person name="Dejesa L.C."/>
            <person name="Hao J."/>
            <person name="Honchak B.M."/>
            <person name="Karbach L.E."/>
            <person name="Kurdoglu A."/>
            <person name="Lahiri S."/>
            <person name="Mastrian S.D."/>
            <person name="Miyashita H."/>
            <person name="Page L."/>
            <person name="Ramakrishna P."/>
            <person name="Satoh S."/>
            <person name="Sattley W.M."/>
            <person name="Shimada Y."/>
            <person name="Taylor H.L."/>
            <person name="Tomo T."/>
            <person name="Tsuchiya T."/>
            <person name="Wang Z.T."/>
            <person name="Raymond J."/>
            <person name="Mimuro M."/>
            <person name="Blankenship R.E."/>
            <person name="Touchman J.W."/>
        </authorList>
    </citation>
    <scope>NUCLEOTIDE SEQUENCE [LARGE SCALE GENOMIC DNA]</scope>
    <source>
        <strain evidence="10">MBIC 11017</strain>
    </source>
</reference>
<evidence type="ECO:0000256" key="6">
    <source>
        <dbReference type="ARBA" id="ARBA00023136"/>
    </source>
</evidence>
<feature type="transmembrane region" description="Helical" evidence="7">
    <location>
        <begin position="89"/>
        <end position="111"/>
    </location>
</feature>
<evidence type="ECO:0000256" key="2">
    <source>
        <dbReference type="ARBA" id="ARBA00022448"/>
    </source>
</evidence>
<keyword evidence="10" id="KW-1185">Reference proteome</keyword>
<keyword evidence="2" id="KW-0813">Transport</keyword>
<dbReference type="PROSITE" id="PS50850">
    <property type="entry name" value="MFS"/>
    <property type="match status" value="1"/>
</dbReference>
<dbReference type="RefSeq" id="WP_012163321.1">
    <property type="nucleotide sequence ID" value="NC_009925.1"/>
</dbReference>
<evidence type="ECO:0000256" key="1">
    <source>
        <dbReference type="ARBA" id="ARBA00004651"/>
    </source>
</evidence>
<dbReference type="AlphaFoldDB" id="B0CAE9"/>
<feature type="domain" description="Major facilitator superfamily (MFS) profile" evidence="8">
    <location>
        <begin position="19"/>
        <end position="408"/>
    </location>
</feature>
<feature type="transmembrane region" description="Helical" evidence="7">
    <location>
        <begin position="385"/>
        <end position="404"/>
    </location>
</feature>
<proteinExistence type="predicted"/>
<sequence length="425" mass="46520">MKFFRWQRWTRWIPSLDPQVWILAAGRLLSQMGTGFTLYFLQIFFVNKIGLTATSVGFAIGSASISGIVGRVLSGSMTDSRWWGRRRTLLLSLFISAIAASIIAIAHSFWMLVVGNIVMGLGVGLYWPSTEAIIADLSEGEQRQEAFTITRFADNAGLGLGVIFGGSWIALTQAYRTLFIIDAVSFVIFLGVIYFTIAETSHPQTRGNHGWQGWVVALQDRRLRTYIIANILITTYLSQIHSTLPLYFKNFAQQGIGLSEVMITGLFSWHLGASVASQLPVARFLRRWPYPQGLMASAGFWGIGFLYIGITGFVGQGVLIWASLGLGILAIATVAYMPIASSLVADLAPIESRGVYLSINSLCWAVGYFIGPTLGGLALDQNQPFIDIYWGLLALSIGLVIIVLKRLGHLIKTSPTAALTSSNLH</sequence>
<evidence type="ECO:0000313" key="10">
    <source>
        <dbReference type="Proteomes" id="UP000000268"/>
    </source>
</evidence>
<dbReference type="InterPro" id="IPR020846">
    <property type="entry name" value="MFS_dom"/>
</dbReference>
<comment type="subcellular location">
    <subcellularLocation>
        <location evidence="1">Cell membrane</location>
        <topology evidence="1">Multi-pass membrane protein</topology>
    </subcellularLocation>
</comment>
<dbReference type="GO" id="GO:0005886">
    <property type="term" value="C:plasma membrane"/>
    <property type="evidence" value="ECO:0007669"/>
    <property type="project" value="UniProtKB-SubCell"/>
</dbReference>
<evidence type="ECO:0000256" key="4">
    <source>
        <dbReference type="ARBA" id="ARBA00022692"/>
    </source>
</evidence>
<feature type="transmembrane region" description="Helical" evidence="7">
    <location>
        <begin position="357"/>
        <end position="379"/>
    </location>
</feature>
<dbReference type="PANTHER" id="PTHR23517:SF3">
    <property type="entry name" value="INTEGRAL MEMBRANE TRANSPORT PROTEIN"/>
    <property type="match status" value="1"/>
</dbReference>
<keyword evidence="4 7" id="KW-0812">Transmembrane</keyword>
<name>B0CAE9_ACAM1</name>
<feature type="transmembrane region" description="Helical" evidence="7">
    <location>
        <begin position="117"/>
        <end position="137"/>
    </location>
</feature>
<dbReference type="InterPro" id="IPR036259">
    <property type="entry name" value="MFS_trans_sf"/>
</dbReference>
<dbReference type="InterPro" id="IPR050171">
    <property type="entry name" value="MFS_Transporters"/>
</dbReference>
<evidence type="ECO:0000256" key="7">
    <source>
        <dbReference type="SAM" id="Phobius"/>
    </source>
</evidence>
<dbReference type="Pfam" id="PF07690">
    <property type="entry name" value="MFS_1"/>
    <property type="match status" value="1"/>
</dbReference>
<feature type="transmembrane region" description="Helical" evidence="7">
    <location>
        <begin position="261"/>
        <end position="282"/>
    </location>
</feature>
<keyword evidence="3" id="KW-1003">Cell membrane</keyword>
<dbReference type="HOGENOM" id="CLU_001265_60_4_3"/>
<dbReference type="eggNOG" id="COG2814">
    <property type="taxonomic scope" value="Bacteria"/>
</dbReference>
<feature type="transmembrane region" description="Helical" evidence="7">
    <location>
        <begin position="294"/>
        <end position="314"/>
    </location>
</feature>
<dbReference type="SUPFAM" id="SSF103473">
    <property type="entry name" value="MFS general substrate transporter"/>
    <property type="match status" value="1"/>
</dbReference>
<evidence type="ECO:0000256" key="3">
    <source>
        <dbReference type="ARBA" id="ARBA00022475"/>
    </source>
</evidence>
<evidence type="ECO:0000259" key="8">
    <source>
        <dbReference type="PROSITE" id="PS50850"/>
    </source>
</evidence>
<dbReference type="KEGG" id="amr:AM1_2885"/>
<dbReference type="Gene3D" id="1.20.1250.20">
    <property type="entry name" value="MFS general substrate transporter like domains"/>
    <property type="match status" value="1"/>
</dbReference>
<feature type="transmembrane region" description="Helical" evidence="7">
    <location>
        <begin position="20"/>
        <end position="43"/>
    </location>
</feature>
<dbReference type="PANTHER" id="PTHR23517">
    <property type="entry name" value="RESISTANCE PROTEIN MDTM, PUTATIVE-RELATED-RELATED"/>
    <property type="match status" value="1"/>
</dbReference>